<feature type="binding site" evidence="8">
    <location>
        <position position="1092"/>
    </location>
    <ligand>
        <name>[4Fe-4S] cluster</name>
        <dbReference type="ChEBI" id="CHEBI:49883"/>
        <label>3</label>
    </ligand>
</feature>
<keyword evidence="2 8" id="KW-0004">4Fe-4S</keyword>
<gene>
    <name evidence="10" type="ORF">TPC1_17141</name>
</gene>
<organism evidence="10">
    <name type="scientific">Trepomonas sp. PC1</name>
    <dbReference type="NCBI Taxonomy" id="1076344"/>
    <lineage>
        <taxon>Eukaryota</taxon>
        <taxon>Metamonada</taxon>
        <taxon>Diplomonadida</taxon>
        <taxon>Hexamitidae</taxon>
        <taxon>Hexamitinae</taxon>
        <taxon>Trepomonas</taxon>
    </lineage>
</organism>
<dbReference type="InterPro" id="IPR019456">
    <property type="entry name" value="Pyrv-flavodox_OxRtase_EKR"/>
</dbReference>
<feature type="binding site" evidence="8">
    <location>
        <position position="704"/>
    </location>
    <ligand>
        <name>[4Fe-4S] cluster</name>
        <dbReference type="ChEBI" id="CHEBI:49883"/>
        <label>1</label>
    </ligand>
</feature>
<dbReference type="Gene3D" id="3.40.50.970">
    <property type="match status" value="2"/>
</dbReference>
<feature type="binding site" evidence="8">
    <location>
        <position position="707"/>
    </location>
    <ligand>
        <name>[4Fe-4S] cluster</name>
        <dbReference type="ChEBI" id="CHEBI:49883"/>
        <label>1</label>
    </ligand>
</feature>
<keyword evidence="3 8" id="KW-0479">Metal-binding</keyword>
<feature type="binding site" evidence="8">
    <location>
        <position position="761"/>
    </location>
    <ligand>
        <name>[4Fe-4S] cluster</name>
        <dbReference type="ChEBI" id="CHEBI:49883"/>
        <label>2</label>
    </ligand>
</feature>
<dbReference type="SUPFAM" id="SSF53323">
    <property type="entry name" value="Pyruvate-ferredoxin oxidoreductase, PFOR, domain III"/>
    <property type="match status" value="1"/>
</dbReference>
<feature type="binding site" evidence="8">
    <location>
        <position position="764"/>
    </location>
    <ligand>
        <name>[4Fe-4S] cluster</name>
        <dbReference type="ChEBI" id="CHEBI:49883"/>
        <label>2</label>
    </ligand>
</feature>
<feature type="binding site" evidence="8">
    <location>
        <position position="768"/>
    </location>
    <ligand>
        <name>[4Fe-4S] cluster</name>
        <dbReference type="ChEBI" id="CHEBI:49883"/>
        <label>1</label>
    </ligand>
</feature>
<dbReference type="GO" id="GO:0051539">
    <property type="term" value="F:4 iron, 4 sulfur cluster binding"/>
    <property type="evidence" value="ECO:0007669"/>
    <property type="project" value="UniProtKB-KW"/>
</dbReference>
<dbReference type="InterPro" id="IPR029061">
    <property type="entry name" value="THDP-binding"/>
</dbReference>
<dbReference type="Gene3D" id="4.10.780.10">
    <property type="entry name" value="Pyruvate-flavodoxin oxidoreductase, EKR domain"/>
    <property type="match status" value="1"/>
</dbReference>
<dbReference type="PROSITE" id="PS00198">
    <property type="entry name" value="4FE4S_FER_1"/>
    <property type="match status" value="1"/>
</dbReference>
<dbReference type="PROSITE" id="PS51379">
    <property type="entry name" value="4FE4S_FER_2"/>
    <property type="match status" value="2"/>
</dbReference>
<dbReference type="Pfam" id="PF01558">
    <property type="entry name" value="POR"/>
    <property type="match status" value="1"/>
</dbReference>
<evidence type="ECO:0000256" key="3">
    <source>
        <dbReference type="ARBA" id="ARBA00022723"/>
    </source>
</evidence>
<dbReference type="InterPro" id="IPR033412">
    <property type="entry name" value="PFOR_II"/>
</dbReference>
<keyword evidence="10" id="KW-0670">Pyruvate</keyword>
<feature type="binding site" evidence="8">
    <location>
        <position position="758"/>
    </location>
    <ligand>
        <name>[4Fe-4S] cluster</name>
        <dbReference type="ChEBI" id="CHEBI:49883"/>
        <label>2</label>
    </ligand>
</feature>
<keyword evidence="7 8" id="KW-0411">Iron-sulfur</keyword>
<dbReference type="Gene3D" id="3.30.70.20">
    <property type="match status" value="1"/>
</dbReference>
<dbReference type="GO" id="GO:0022900">
    <property type="term" value="P:electron transport chain"/>
    <property type="evidence" value="ECO:0007669"/>
    <property type="project" value="InterPro"/>
</dbReference>
<evidence type="ECO:0000256" key="4">
    <source>
        <dbReference type="ARBA" id="ARBA00022982"/>
    </source>
</evidence>
<accession>A0A146K3N1</accession>
<dbReference type="InterPro" id="IPR017900">
    <property type="entry name" value="4Fe4S_Fe_S_CS"/>
</dbReference>
<dbReference type="FunFam" id="3.40.50.920:FF:000007">
    <property type="entry name" value="Pyruvate:ferredoxin (Flavodoxin) oxidoreductase"/>
    <property type="match status" value="1"/>
</dbReference>
<dbReference type="InterPro" id="IPR037112">
    <property type="entry name" value="Pyrv-flavodox_OxR_EKR_sf"/>
</dbReference>
<evidence type="ECO:0000259" key="9">
    <source>
        <dbReference type="PROSITE" id="PS51379"/>
    </source>
</evidence>
<dbReference type="GO" id="GO:0005506">
    <property type="term" value="F:iron ion binding"/>
    <property type="evidence" value="ECO:0007669"/>
    <property type="project" value="InterPro"/>
</dbReference>
<dbReference type="InterPro" id="IPR050722">
    <property type="entry name" value="Pyruvate:ferred/Flavod_OxRd"/>
</dbReference>
<feature type="binding site" evidence="8">
    <location>
        <position position="701"/>
    </location>
    <ligand>
        <name>[4Fe-4S] cluster</name>
        <dbReference type="ChEBI" id="CHEBI:49883"/>
        <label>1</label>
    </ligand>
</feature>
<feature type="domain" description="4Fe-4S ferredoxin-type" evidence="9">
    <location>
        <begin position="749"/>
        <end position="779"/>
    </location>
</feature>
<comment type="cofactor">
    <cofactor evidence="8">
        <name>[4Fe-4S] cluster</name>
        <dbReference type="ChEBI" id="CHEBI:49883"/>
    </cofactor>
    <text evidence="8">Binds 3 [4Fe-4S] clusters per subunit.</text>
</comment>
<dbReference type="FunFam" id="3.40.920.10:FF:000001">
    <property type="entry name" value="Pyruvate:ferredoxin (Flavodoxin) oxidoreductase"/>
    <property type="match status" value="1"/>
</dbReference>
<feature type="binding site" evidence="8">
    <location>
        <position position="711"/>
    </location>
    <ligand>
        <name>[4Fe-4S] cluster</name>
        <dbReference type="ChEBI" id="CHEBI:49883"/>
        <label>2</label>
    </ligand>
</feature>
<dbReference type="InterPro" id="IPR011895">
    <property type="entry name" value="Pyrv_flavodox_OxRed"/>
</dbReference>
<dbReference type="CDD" id="cd07034">
    <property type="entry name" value="TPP_PYR_PFOR_IOR-alpha_like"/>
    <property type="match status" value="1"/>
</dbReference>
<keyword evidence="6 8" id="KW-0408">Iron</keyword>
<evidence type="ECO:0000256" key="8">
    <source>
        <dbReference type="PIRSR" id="PIRSR000159-50"/>
    </source>
</evidence>
<keyword evidence="1" id="KW-0813">Transport</keyword>
<dbReference type="Gene3D" id="3.40.50.920">
    <property type="match status" value="1"/>
</dbReference>
<dbReference type="GO" id="GO:0030976">
    <property type="term" value="F:thiamine pyrophosphate binding"/>
    <property type="evidence" value="ECO:0007669"/>
    <property type="project" value="InterPro"/>
</dbReference>
<feature type="binding site" evidence="8">
    <location>
        <position position="828"/>
    </location>
    <ligand>
        <name>[4Fe-4S] cluster</name>
        <dbReference type="ChEBI" id="CHEBI:49883"/>
        <label>3</label>
    </ligand>
</feature>
<dbReference type="SUPFAM" id="SSF54862">
    <property type="entry name" value="4Fe-4S ferredoxins"/>
    <property type="match status" value="1"/>
</dbReference>
<feature type="binding site" evidence="8">
    <location>
        <position position="856"/>
    </location>
    <ligand>
        <name>[4Fe-4S] cluster</name>
        <dbReference type="ChEBI" id="CHEBI:49883"/>
        <label>3</label>
    </ligand>
</feature>
<proteinExistence type="predicted"/>
<name>A0A146K3N1_9EUKA</name>
<protein>
    <submittedName>
        <fullName evidence="10">Pyruvate-flavodoxin oxidoreductase 4</fullName>
    </submittedName>
</protein>
<dbReference type="Pfam" id="PF10371">
    <property type="entry name" value="EKR"/>
    <property type="match status" value="1"/>
</dbReference>
<dbReference type="InterPro" id="IPR017896">
    <property type="entry name" value="4Fe4S_Fe-S-bd"/>
</dbReference>
<dbReference type="PANTHER" id="PTHR32154:SF0">
    <property type="entry name" value="PYRUVATE-FLAVODOXIN OXIDOREDUCTASE-RELATED"/>
    <property type="match status" value="1"/>
</dbReference>
<dbReference type="InterPro" id="IPR002869">
    <property type="entry name" value="Pyrv_flavodox_OxRed_cen"/>
</dbReference>
<evidence type="ECO:0000256" key="1">
    <source>
        <dbReference type="ARBA" id="ARBA00022448"/>
    </source>
</evidence>
<dbReference type="PIRSF" id="PIRSF000159">
    <property type="entry name" value="NifJ"/>
    <property type="match status" value="1"/>
</dbReference>
<evidence type="ECO:0000256" key="6">
    <source>
        <dbReference type="ARBA" id="ARBA00023004"/>
    </source>
</evidence>
<dbReference type="InterPro" id="IPR009014">
    <property type="entry name" value="Transketo_C/PFOR_II"/>
</dbReference>
<feature type="domain" description="4Fe-4S ferredoxin-type" evidence="9">
    <location>
        <begin position="692"/>
        <end position="721"/>
    </location>
</feature>
<dbReference type="NCBIfam" id="TIGR02176">
    <property type="entry name" value="pyruv_ox_red"/>
    <property type="match status" value="1"/>
</dbReference>
<evidence type="ECO:0000256" key="2">
    <source>
        <dbReference type="ARBA" id="ARBA00022485"/>
    </source>
</evidence>
<dbReference type="Pfam" id="PF12838">
    <property type="entry name" value="Fer4_7"/>
    <property type="match status" value="1"/>
</dbReference>
<reference evidence="10" key="1">
    <citation type="submission" date="2015-07" db="EMBL/GenBank/DDBJ databases">
        <title>Adaptation to a free-living lifestyle via gene acquisitions in the diplomonad Trepomonas sp. PC1.</title>
        <authorList>
            <person name="Xu F."/>
            <person name="Jerlstrom-Hultqvist J."/>
            <person name="Kolisko M."/>
            <person name="Simpson A.G.B."/>
            <person name="Roger A.J."/>
            <person name="Svard S.G."/>
            <person name="Andersson J.O."/>
        </authorList>
    </citation>
    <scope>NUCLEOTIDE SEQUENCE</scope>
    <source>
        <strain evidence="10">PC1</strain>
    </source>
</reference>
<dbReference type="InterPro" id="IPR019752">
    <property type="entry name" value="Pyrv/ketoisovalerate_OxRed_cat"/>
</dbReference>
<dbReference type="EMBL" id="GDID01005319">
    <property type="protein sequence ID" value="JAP91287.1"/>
    <property type="molecule type" value="Transcribed_RNA"/>
</dbReference>
<dbReference type="InterPro" id="IPR011766">
    <property type="entry name" value="TPP_enzyme_TPP-bd"/>
</dbReference>
<dbReference type="Pfam" id="PF01855">
    <property type="entry name" value="POR_N"/>
    <property type="match status" value="1"/>
</dbReference>
<dbReference type="SUPFAM" id="SSF52922">
    <property type="entry name" value="TK C-terminal domain-like"/>
    <property type="match status" value="1"/>
</dbReference>
<dbReference type="Pfam" id="PF17147">
    <property type="entry name" value="PFOR_II"/>
    <property type="match status" value="1"/>
</dbReference>
<dbReference type="GO" id="GO:0016903">
    <property type="term" value="F:oxidoreductase activity, acting on the aldehyde or oxo group of donors"/>
    <property type="evidence" value="ECO:0007669"/>
    <property type="project" value="InterPro"/>
</dbReference>
<dbReference type="Pfam" id="PF02775">
    <property type="entry name" value="TPP_enzyme_C"/>
    <property type="match status" value="1"/>
</dbReference>
<dbReference type="InterPro" id="IPR002880">
    <property type="entry name" value="Pyrv_Fd/Flavodoxin_OxRdtase_N"/>
</dbReference>
<dbReference type="AlphaFoldDB" id="A0A146K3N1"/>
<dbReference type="SUPFAM" id="SSF52518">
    <property type="entry name" value="Thiamin diphosphate-binding fold (THDP-binding)"/>
    <property type="match status" value="2"/>
</dbReference>
<dbReference type="Gene3D" id="3.40.920.10">
    <property type="entry name" value="Pyruvate-ferredoxin oxidoreductase, PFOR, domain III"/>
    <property type="match status" value="1"/>
</dbReference>
<evidence type="ECO:0000313" key="10">
    <source>
        <dbReference type="EMBL" id="JAP91287.1"/>
    </source>
</evidence>
<evidence type="ECO:0000256" key="7">
    <source>
        <dbReference type="ARBA" id="ARBA00023014"/>
    </source>
</evidence>
<keyword evidence="5" id="KW-0560">Oxidoreductase</keyword>
<dbReference type="FunFam" id="3.40.50.970:FF:000012">
    <property type="entry name" value="Pyruvate:ferredoxin (Flavodoxin) oxidoreductase"/>
    <property type="match status" value="1"/>
</dbReference>
<keyword evidence="4" id="KW-0249">Electron transport</keyword>
<dbReference type="GO" id="GO:0006979">
    <property type="term" value="P:response to oxidative stress"/>
    <property type="evidence" value="ECO:0007669"/>
    <property type="project" value="TreeGrafter"/>
</dbReference>
<feature type="binding site" evidence="8">
    <location>
        <position position="831"/>
    </location>
    <ligand>
        <name>[4Fe-4S] cluster</name>
        <dbReference type="ChEBI" id="CHEBI:49883"/>
        <label>3</label>
    </ligand>
</feature>
<dbReference type="SMART" id="SM00890">
    <property type="entry name" value="EKR"/>
    <property type="match status" value="1"/>
</dbReference>
<dbReference type="PANTHER" id="PTHR32154">
    <property type="entry name" value="PYRUVATE-FLAVODOXIN OXIDOREDUCTASE-RELATED"/>
    <property type="match status" value="1"/>
</dbReference>
<sequence length="1184" mass="131216">MDPIDGCTAAAHIAYYFSDNAIIYPITPSSPMAEYVDAWAAAGRKNAFDQVVRVDQMNSEGGAAGALHGAIAAGALTTTYTASQGLLLMIPNLYKIAGEHLPAVLHVAARTVSTQALSIHGDHSDIMAVRQTGISILISPDVQEAMDFAIVAHLAAIKGSHPCIHAFDGFRTSHTIKKVEMINYDSIKPYVPYEEIKAFRQQALNPEHPKCMGSCQGPPVFLQACEAENQIYDNMENYFIDAFKVCQQITGRKYEIFEYYGAADATDIVVIMGSGCITVQETVDYLNKNGRKVGAIFVRLYRPFSIKYFLSKMPETVKRVCVLDRCKEITAAGEPLRLDVISALLETGRLQTIEKVIGGRYGQSSKDFIPADVVSIFDNLKEGQLDHFVVGVNDDVTHRSLTRKDNLTLVPEGTVQCIFFGQGSDGTVGANKNCIKIIADNTDQYAQGYFDYDSFKAGGLTTSHLRFGPNKIGCEYYIYASDFTAVSQQSYWNKYHTMLVQSCRDNSILLLNTSNKNVEDFNKTMPKDMRAMIAEKHLKVMVMDASDISAKAGLPGRINSAMQTAFFMLSGVLPQEKAIEIWKKTIEKTFKKKGADVINKNIAQVDLTLKEGSIYELKYPANWGEIEEGEEPIDFKKRTEKALVGAPDFIRKVFMPTALGQGNKLPVSAFVPRNSDMMTGTTRYYKRGIAVSVPVWDHTSCIQCMNCVIACPHAVIRPYLATEEEIKDSPITFLDSKNVVAAKYGKFKYAIQASPLDCTGCGLCAKICPMAAKGTLKMHRLEDVEKAEYVKQVFLDDHVSYKADGFTMDDREKAFAFRQPHFEFHGACAGCGETAYITQFTRLFGQKMIVANATGCSSIYGFSFPYNPYRTDVKGHGPAWANSLFEDNAEFGFGMIVAVMQRRDRIKEMAKVAATKECCPEELKTAINNWLEHAHEIEGSEVAADKLKLALEPVNCESTEVQFLKAQENQELFRKPVMLIQGGDGWAYDIGFGGLDHVMASGLDFTIMVLDTEVYSNTGGQRSKATPLGAIARFAAAGKRTDKKDLAAIAMSYTNAYVASINMGSNAAHCVRTMREAVEYNGPSLIVCYCPCIEHGLKDMSESFAAEKLAAQTGYWLQFNRYPGKKFNLITPKPSKPVSEFMNIQNRFVQLQTSRPQEAAVLLKDLQQFIDDRYARYVALSKQE</sequence>
<evidence type="ECO:0000256" key="5">
    <source>
        <dbReference type="ARBA" id="ARBA00023002"/>
    </source>
</evidence>